<reference evidence="1" key="1">
    <citation type="submission" date="2014-09" db="EMBL/GenBank/DDBJ databases">
        <authorList>
            <person name="Magalhaes I.L.F."/>
            <person name="Oliveira U."/>
            <person name="Santos F.R."/>
            <person name="Vidigal T.H.D.A."/>
            <person name="Brescovit A.D."/>
            <person name="Santos A.J."/>
        </authorList>
    </citation>
    <scope>NUCLEOTIDE SEQUENCE</scope>
    <source>
        <tissue evidence="1">Shoot tissue taken approximately 20 cm above the soil surface</tissue>
    </source>
</reference>
<sequence>MLEIQFIYLV</sequence>
<reference evidence="1" key="2">
    <citation type="journal article" date="2015" name="Data Brief">
        <title>Shoot transcriptome of the giant reed, Arundo donax.</title>
        <authorList>
            <person name="Barrero R.A."/>
            <person name="Guerrero F.D."/>
            <person name="Moolhuijzen P."/>
            <person name="Goolsby J.A."/>
            <person name="Tidwell J."/>
            <person name="Bellgard S.E."/>
            <person name="Bellgard M.I."/>
        </authorList>
    </citation>
    <scope>NUCLEOTIDE SEQUENCE</scope>
    <source>
        <tissue evidence="1">Shoot tissue taken approximately 20 cm above the soil surface</tissue>
    </source>
</reference>
<organism evidence="1">
    <name type="scientific">Arundo donax</name>
    <name type="common">Giant reed</name>
    <name type="synonym">Donax arundinaceus</name>
    <dbReference type="NCBI Taxonomy" id="35708"/>
    <lineage>
        <taxon>Eukaryota</taxon>
        <taxon>Viridiplantae</taxon>
        <taxon>Streptophyta</taxon>
        <taxon>Embryophyta</taxon>
        <taxon>Tracheophyta</taxon>
        <taxon>Spermatophyta</taxon>
        <taxon>Magnoliopsida</taxon>
        <taxon>Liliopsida</taxon>
        <taxon>Poales</taxon>
        <taxon>Poaceae</taxon>
        <taxon>PACMAD clade</taxon>
        <taxon>Arundinoideae</taxon>
        <taxon>Arundineae</taxon>
        <taxon>Arundo</taxon>
    </lineage>
</organism>
<protein>
    <submittedName>
        <fullName evidence="1">Uncharacterized protein</fullName>
    </submittedName>
</protein>
<evidence type="ECO:0000313" key="1">
    <source>
        <dbReference type="EMBL" id="JAD27732.1"/>
    </source>
</evidence>
<dbReference type="EMBL" id="GBRH01270163">
    <property type="protein sequence ID" value="JAD27732.1"/>
    <property type="molecule type" value="Transcribed_RNA"/>
</dbReference>
<accession>A0A0A8YYP5</accession>
<proteinExistence type="predicted"/>
<name>A0A0A8YYP5_ARUDO</name>